<evidence type="ECO:0000256" key="3">
    <source>
        <dbReference type="ARBA" id="ARBA00022679"/>
    </source>
</evidence>
<evidence type="ECO:0000256" key="2">
    <source>
        <dbReference type="ARBA" id="ARBA00013253"/>
    </source>
</evidence>
<dbReference type="CDD" id="cd00483">
    <property type="entry name" value="HPPK"/>
    <property type="match status" value="1"/>
</dbReference>
<evidence type="ECO:0000313" key="9">
    <source>
        <dbReference type="EMBL" id="ACL71425.1"/>
    </source>
</evidence>
<comment type="pathway">
    <text evidence="1">Cofactor biosynthesis; tetrahydrofolate biosynthesis; 2-amino-4-hydroxy-6-hydroxymethyl-7,8-dihydropteridine diphosphate from 7,8-dihydroneopterin triphosphate: step 4/4.</text>
</comment>
<dbReference type="InterPro" id="IPR035907">
    <property type="entry name" value="Hppk_sf"/>
</dbReference>
<name>B8GUR4_THISH</name>
<dbReference type="InterPro" id="IPR000550">
    <property type="entry name" value="Hppk"/>
</dbReference>
<accession>B8GUR4</accession>
<dbReference type="Pfam" id="PF01288">
    <property type="entry name" value="HPPK"/>
    <property type="match status" value="1"/>
</dbReference>
<keyword evidence="5 9" id="KW-0418">Kinase</keyword>
<dbReference type="GO" id="GO:0003848">
    <property type="term" value="F:2-amino-4-hydroxy-6-hydroxymethyldihydropteridine diphosphokinase activity"/>
    <property type="evidence" value="ECO:0007669"/>
    <property type="project" value="UniProtKB-EC"/>
</dbReference>
<proteinExistence type="predicted"/>
<dbReference type="HOGENOM" id="CLU_097916_2_2_6"/>
<dbReference type="Gene3D" id="3.30.70.560">
    <property type="entry name" value="7,8-Dihydro-6-hydroxymethylpterin-pyrophosphokinase HPPK"/>
    <property type="match status" value="1"/>
</dbReference>
<dbReference type="GO" id="GO:0046656">
    <property type="term" value="P:folic acid biosynthetic process"/>
    <property type="evidence" value="ECO:0007669"/>
    <property type="project" value="UniProtKB-KW"/>
</dbReference>
<evidence type="ECO:0000256" key="7">
    <source>
        <dbReference type="ARBA" id="ARBA00022909"/>
    </source>
</evidence>
<gene>
    <name evidence="9" type="ordered locus">Tgr7_0327</name>
</gene>
<dbReference type="GO" id="GO:0016301">
    <property type="term" value="F:kinase activity"/>
    <property type="evidence" value="ECO:0007669"/>
    <property type="project" value="UniProtKB-KW"/>
</dbReference>
<dbReference type="EC" id="2.7.6.3" evidence="2"/>
<evidence type="ECO:0000256" key="4">
    <source>
        <dbReference type="ARBA" id="ARBA00022741"/>
    </source>
</evidence>
<dbReference type="PANTHER" id="PTHR43071:SF2">
    <property type="entry name" value="2-AMINO-4-HYDROXY-6-HYDROXYMETHYLDIHYDROPTERIDINE PYROPHOSPHOKINASE"/>
    <property type="match status" value="1"/>
</dbReference>
<evidence type="ECO:0000256" key="1">
    <source>
        <dbReference type="ARBA" id="ARBA00005051"/>
    </source>
</evidence>
<dbReference type="AlphaFoldDB" id="B8GUR4"/>
<keyword evidence="6" id="KW-0067">ATP-binding</keyword>
<keyword evidence="3" id="KW-0808">Transferase</keyword>
<dbReference type="GO" id="GO:0046654">
    <property type="term" value="P:tetrahydrofolate biosynthetic process"/>
    <property type="evidence" value="ECO:0007669"/>
    <property type="project" value="UniProtKB-UniPathway"/>
</dbReference>
<keyword evidence="4" id="KW-0547">Nucleotide-binding</keyword>
<dbReference type="eggNOG" id="COG0801">
    <property type="taxonomic scope" value="Bacteria"/>
</dbReference>
<dbReference type="KEGG" id="tgr:Tgr7_0327"/>
<dbReference type="RefSeq" id="WP_012636914.1">
    <property type="nucleotide sequence ID" value="NC_011901.1"/>
</dbReference>
<organism evidence="9 10">
    <name type="scientific">Thioalkalivibrio sulfidiphilus (strain HL-EbGR7)</name>
    <dbReference type="NCBI Taxonomy" id="396588"/>
    <lineage>
        <taxon>Bacteria</taxon>
        <taxon>Pseudomonadati</taxon>
        <taxon>Pseudomonadota</taxon>
        <taxon>Gammaproteobacteria</taxon>
        <taxon>Chromatiales</taxon>
        <taxon>Ectothiorhodospiraceae</taxon>
        <taxon>Thioalkalivibrio</taxon>
    </lineage>
</organism>
<protein>
    <recommendedName>
        <fullName evidence="2">2-amino-4-hydroxy-6-hydroxymethyldihydropteridine diphosphokinase</fullName>
        <ecNumber evidence="2">2.7.6.3</ecNumber>
    </recommendedName>
</protein>
<dbReference type="NCBIfam" id="TIGR01498">
    <property type="entry name" value="folK"/>
    <property type="match status" value="1"/>
</dbReference>
<reference evidence="9 10" key="1">
    <citation type="journal article" date="2011" name="Stand. Genomic Sci.">
        <title>Complete genome sequence of 'Thioalkalivibrio sulfidophilus' HL-EbGr7.</title>
        <authorList>
            <person name="Muyzer G."/>
            <person name="Sorokin D.Y."/>
            <person name="Mavromatis K."/>
            <person name="Lapidus A."/>
            <person name="Clum A."/>
            <person name="Ivanova N."/>
            <person name="Pati A."/>
            <person name="d'Haeseleer P."/>
            <person name="Woyke T."/>
            <person name="Kyrpides N.C."/>
        </authorList>
    </citation>
    <scope>NUCLEOTIDE SEQUENCE [LARGE SCALE GENOMIC DNA]</scope>
    <source>
        <strain evidence="9 10">HL-EbGR7</strain>
    </source>
</reference>
<dbReference type="OrthoDB" id="9790168at2"/>
<sequence>MARAYISVGSNVDREVHVRAAIQALAECYGALTVSPVYETGAVGFDGEPFLNLAVGFETDAGPETLVRDLKALERAQGRTAGSNGFKPRTLDLDLLLYDDLVLQTEAFELPRDEILHHAFVLAPLADIAPDLRHPVVGRTLAELWAAFDLDGQWLRAVELRM</sequence>
<evidence type="ECO:0000259" key="8">
    <source>
        <dbReference type="Pfam" id="PF01288"/>
    </source>
</evidence>
<evidence type="ECO:0000256" key="6">
    <source>
        <dbReference type="ARBA" id="ARBA00022840"/>
    </source>
</evidence>
<keyword evidence="10" id="KW-1185">Reference proteome</keyword>
<dbReference type="SUPFAM" id="SSF55083">
    <property type="entry name" value="6-hydroxymethyl-7,8-dihydropterin pyrophosphokinase, HPPK"/>
    <property type="match status" value="1"/>
</dbReference>
<evidence type="ECO:0000313" key="10">
    <source>
        <dbReference type="Proteomes" id="UP000002383"/>
    </source>
</evidence>
<evidence type="ECO:0000256" key="5">
    <source>
        <dbReference type="ARBA" id="ARBA00022777"/>
    </source>
</evidence>
<dbReference type="STRING" id="396588.Tgr7_0327"/>
<dbReference type="PANTHER" id="PTHR43071">
    <property type="entry name" value="2-AMINO-4-HYDROXY-6-HYDROXYMETHYLDIHYDROPTERIDINE PYROPHOSPHOKINASE"/>
    <property type="match status" value="1"/>
</dbReference>
<keyword evidence="7" id="KW-0289">Folate biosynthesis</keyword>
<feature type="domain" description="7,8-dihydro-6-hydroxymethylpterin-pyrophosphokinase" evidence="8">
    <location>
        <begin position="5"/>
        <end position="130"/>
    </location>
</feature>
<dbReference type="GO" id="GO:0005524">
    <property type="term" value="F:ATP binding"/>
    <property type="evidence" value="ECO:0007669"/>
    <property type="project" value="UniProtKB-KW"/>
</dbReference>
<dbReference type="UniPathway" id="UPA00077">
    <property type="reaction ID" value="UER00155"/>
</dbReference>
<dbReference type="Proteomes" id="UP000002383">
    <property type="component" value="Chromosome"/>
</dbReference>
<dbReference type="EMBL" id="CP001339">
    <property type="protein sequence ID" value="ACL71425.1"/>
    <property type="molecule type" value="Genomic_DNA"/>
</dbReference>